<sequence length="191" mass="20098">MLGNERTMPSFLHEVFGAKQSVGTILAIVAIGTGIACALWLGFPDSTVDLPAWRTALALLLIFDVGAGCAANFTASTNDFYAADRRKGWLFIAVHAHLPVIAALLGADLGPALAVWAFTISGASAVYALSARPFQRFIGGMLLAAGVVLVALLPYRTEWMSAVSLLFMLKVLYSFAVDHEGRNAGTGNGAP</sequence>
<accession>A0A5S5C7U5</accession>
<gene>
    <name evidence="2" type="ORF">BCM02_106344</name>
</gene>
<keyword evidence="1" id="KW-0472">Membrane</keyword>
<keyword evidence="1" id="KW-1133">Transmembrane helix</keyword>
<name>A0A5S5C7U5_9BACL</name>
<evidence type="ECO:0000313" key="3">
    <source>
        <dbReference type="Proteomes" id="UP000323257"/>
    </source>
</evidence>
<feature type="transmembrane region" description="Helical" evidence="1">
    <location>
        <begin position="21"/>
        <end position="43"/>
    </location>
</feature>
<dbReference type="RefSeq" id="WP_246183432.1">
    <property type="nucleotide sequence ID" value="NZ_VNHS01000006.1"/>
</dbReference>
<dbReference type="EMBL" id="VNHS01000006">
    <property type="protein sequence ID" value="TYP74063.1"/>
    <property type="molecule type" value="Genomic_DNA"/>
</dbReference>
<dbReference type="AlphaFoldDB" id="A0A5S5C7U5"/>
<protein>
    <submittedName>
        <fullName evidence="2">Uncharacterized protein</fullName>
    </submittedName>
</protein>
<comment type="caution">
    <text evidence="2">The sequence shown here is derived from an EMBL/GenBank/DDBJ whole genome shotgun (WGS) entry which is preliminary data.</text>
</comment>
<keyword evidence="1" id="KW-0812">Transmembrane</keyword>
<organism evidence="2 3">
    <name type="scientific">Paenibacillus methanolicus</name>
    <dbReference type="NCBI Taxonomy" id="582686"/>
    <lineage>
        <taxon>Bacteria</taxon>
        <taxon>Bacillati</taxon>
        <taxon>Bacillota</taxon>
        <taxon>Bacilli</taxon>
        <taxon>Bacillales</taxon>
        <taxon>Paenibacillaceae</taxon>
        <taxon>Paenibacillus</taxon>
    </lineage>
</organism>
<feature type="transmembrane region" description="Helical" evidence="1">
    <location>
        <begin position="137"/>
        <end position="153"/>
    </location>
</feature>
<proteinExistence type="predicted"/>
<feature type="transmembrane region" description="Helical" evidence="1">
    <location>
        <begin position="55"/>
        <end position="76"/>
    </location>
</feature>
<evidence type="ECO:0000256" key="1">
    <source>
        <dbReference type="SAM" id="Phobius"/>
    </source>
</evidence>
<feature type="transmembrane region" description="Helical" evidence="1">
    <location>
        <begin position="113"/>
        <end position="130"/>
    </location>
</feature>
<keyword evidence="3" id="KW-1185">Reference proteome</keyword>
<reference evidence="2 3" key="1">
    <citation type="submission" date="2019-07" db="EMBL/GenBank/DDBJ databases">
        <title>Genomic Encyclopedia of Type Strains, Phase III (KMG-III): the genomes of soil and plant-associated and newly described type strains.</title>
        <authorList>
            <person name="Whitman W."/>
        </authorList>
    </citation>
    <scope>NUCLEOTIDE SEQUENCE [LARGE SCALE GENOMIC DNA]</scope>
    <source>
        <strain evidence="2 3">BL24</strain>
    </source>
</reference>
<dbReference type="Proteomes" id="UP000323257">
    <property type="component" value="Unassembled WGS sequence"/>
</dbReference>
<feature type="transmembrane region" description="Helical" evidence="1">
    <location>
        <begin position="88"/>
        <end position="107"/>
    </location>
</feature>
<evidence type="ECO:0000313" key="2">
    <source>
        <dbReference type="EMBL" id="TYP74063.1"/>
    </source>
</evidence>